<keyword evidence="2" id="KW-0378">Hydrolase</keyword>
<dbReference type="InterPro" id="IPR011335">
    <property type="entry name" value="Restrct_endonuc-II-like"/>
</dbReference>
<dbReference type="RefSeq" id="WP_037803479.1">
    <property type="nucleotide sequence ID" value="NZ_JBFBKA010000007.1"/>
</dbReference>
<comment type="caution">
    <text evidence="2">The sequence shown here is derived from an EMBL/GenBank/DDBJ whole genome shotgun (WGS) entry which is preliminary data.</text>
</comment>
<dbReference type="SUPFAM" id="SSF52980">
    <property type="entry name" value="Restriction endonuclease-like"/>
    <property type="match status" value="1"/>
</dbReference>
<evidence type="ECO:0000259" key="1">
    <source>
        <dbReference type="Pfam" id="PF04471"/>
    </source>
</evidence>
<dbReference type="GO" id="GO:0009307">
    <property type="term" value="P:DNA restriction-modification system"/>
    <property type="evidence" value="ECO:0007669"/>
    <property type="project" value="InterPro"/>
</dbReference>
<dbReference type="Proteomes" id="UP000037773">
    <property type="component" value="Unassembled WGS sequence"/>
</dbReference>
<dbReference type="GO" id="GO:0015666">
    <property type="term" value="F:restriction endodeoxyribonuclease activity"/>
    <property type="evidence" value="ECO:0007669"/>
    <property type="project" value="TreeGrafter"/>
</dbReference>
<protein>
    <submittedName>
        <fullName evidence="2">Restriction endonuclease</fullName>
    </submittedName>
</protein>
<keyword evidence="2" id="KW-0255">Endonuclease</keyword>
<dbReference type="GO" id="GO:0003677">
    <property type="term" value="F:DNA binding"/>
    <property type="evidence" value="ECO:0007669"/>
    <property type="project" value="InterPro"/>
</dbReference>
<dbReference type="InterPro" id="IPR011856">
    <property type="entry name" value="tRNA_endonuc-like_dom_sf"/>
</dbReference>
<keyword evidence="2" id="KW-0540">Nuclease</keyword>
<dbReference type="EMBL" id="LGCN01000228">
    <property type="protein sequence ID" value="KOT32571.1"/>
    <property type="molecule type" value="Genomic_DNA"/>
</dbReference>
<dbReference type="AlphaFoldDB" id="A0A0M9X6P4"/>
<dbReference type="InterPro" id="IPR052906">
    <property type="entry name" value="Type_IV_Methyl-Rstrct_Enzyme"/>
</dbReference>
<evidence type="ECO:0000313" key="3">
    <source>
        <dbReference type="Proteomes" id="UP000037773"/>
    </source>
</evidence>
<dbReference type="OrthoDB" id="3527311at2"/>
<reference evidence="2 3" key="1">
    <citation type="submission" date="2015-07" db="EMBL/GenBank/DDBJ databases">
        <authorList>
            <person name="Noorani M."/>
        </authorList>
    </citation>
    <scope>NUCLEOTIDE SEQUENCE [LARGE SCALE GENOMIC DNA]</scope>
    <source>
        <strain evidence="2 3">NRRL B-24567</strain>
    </source>
</reference>
<keyword evidence="3" id="KW-1185">Reference proteome</keyword>
<organism evidence="2 3">
    <name type="scientific">Streptomyces caelestis</name>
    <dbReference type="NCBI Taxonomy" id="36816"/>
    <lineage>
        <taxon>Bacteria</taxon>
        <taxon>Bacillati</taxon>
        <taxon>Actinomycetota</taxon>
        <taxon>Actinomycetes</taxon>
        <taxon>Kitasatosporales</taxon>
        <taxon>Streptomycetaceae</taxon>
        <taxon>Streptomyces</taxon>
    </lineage>
</organism>
<gene>
    <name evidence="2" type="ORF">ADK41_29120</name>
</gene>
<sequence length="346" mass="38781">MINESALLESKTLRSSVLDRTDVLDRVKALSLLPDGMHVTTAMVAAYFDVTTEAIRQLKARHREELSCNGMTTLQGPELARFKRDILSLFPGSYPQPRSSLTLYSRRAVLNVAMLLRDSHVARQVRTYLLDMEHLARTQPVENFSRPDSTPLDDRIDQRITHILGTTVVPMFNALIATSGEHRRELIELREDIENVERTLCRHHRRISGPEGEIPADRVRDSIAAMTWQAFERHVAALLRRDGCGDVVVRQTNIDRGIDITARTADGRTVAVQCKNRAGHRPVPSSDMQRFAGAARAVERVDVALFVTTSYFSHEARAIADLSGVLTVDRAELEAWSAGARLKALR</sequence>
<dbReference type="Gene3D" id="3.40.1350.10">
    <property type="match status" value="1"/>
</dbReference>
<feature type="domain" description="Restriction endonuclease type IV Mrr" evidence="1">
    <location>
        <begin position="224"/>
        <end position="336"/>
    </location>
</feature>
<dbReference type="InterPro" id="IPR007560">
    <property type="entry name" value="Restrct_endonuc_IV_Mrr"/>
</dbReference>
<name>A0A0M9X6P4_9ACTN</name>
<dbReference type="PANTHER" id="PTHR30015:SF6">
    <property type="entry name" value="SLL1429 PROTEIN"/>
    <property type="match status" value="1"/>
</dbReference>
<evidence type="ECO:0000313" key="2">
    <source>
        <dbReference type="EMBL" id="KOT32571.1"/>
    </source>
</evidence>
<dbReference type="PANTHER" id="PTHR30015">
    <property type="entry name" value="MRR RESTRICTION SYSTEM PROTEIN"/>
    <property type="match status" value="1"/>
</dbReference>
<accession>A0A0M9X6P4</accession>
<dbReference type="PATRIC" id="fig|36816.3.peg.6307"/>
<proteinExistence type="predicted"/>
<dbReference type="Pfam" id="PF04471">
    <property type="entry name" value="Mrr_cat"/>
    <property type="match status" value="1"/>
</dbReference>